<dbReference type="InterPro" id="IPR051691">
    <property type="entry name" value="Metab_Enz_Cyan_OpOx_G3PDH"/>
</dbReference>
<organism evidence="4 5">
    <name type="scientific">Paracoccus aestuariivivens</name>
    <dbReference type="NCBI Taxonomy" id="1820333"/>
    <lineage>
        <taxon>Bacteria</taxon>
        <taxon>Pseudomonadati</taxon>
        <taxon>Pseudomonadota</taxon>
        <taxon>Alphaproteobacteria</taxon>
        <taxon>Rhodobacterales</taxon>
        <taxon>Paracoccaceae</taxon>
        <taxon>Paracoccus</taxon>
    </lineage>
</organism>
<evidence type="ECO:0000313" key="5">
    <source>
        <dbReference type="Proteomes" id="UP000478183"/>
    </source>
</evidence>
<dbReference type="PANTHER" id="PTHR42949:SF3">
    <property type="entry name" value="ANAEROBIC GLYCEROL-3-PHOSPHATE DEHYDROGENASE SUBUNIT B"/>
    <property type="match status" value="1"/>
</dbReference>
<dbReference type="GO" id="GO:0016491">
    <property type="term" value="F:oxidoreductase activity"/>
    <property type="evidence" value="ECO:0007669"/>
    <property type="project" value="UniProtKB-KW"/>
</dbReference>
<dbReference type="InterPro" id="IPR041854">
    <property type="entry name" value="BFD-like_2Fe2S-bd_dom_sf"/>
</dbReference>
<dbReference type="Proteomes" id="UP000478183">
    <property type="component" value="Unassembled WGS sequence"/>
</dbReference>
<evidence type="ECO:0000259" key="2">
    <source>
        <dbReference type="Pfam" id="PF07992"/>
    </source>
</evidence>
<dbReference type="PIRSF" id="PIRSF037495">
    <property type="entry name" value="Opine_OX_OoxA/HcnB"/>
    <property type="match status" value="1"/>
</dbReference>
<dbReference type="PANTHER" id="PTHR42949">
    <property type="entry name" value="ANAEROBIC GLYCEROL-3-PHOSPHATE DEHYDROGENASE SUBUNIT B"/>
    <property type="match status" value="1"/>
</dbReference>
<keyword evidence="1" id="KW-0560">Oxidoreductase</keyword>
<dbReference type="Gene3D" id="1.10.10.1100">
    <property type="entry name" value="BFD-like [2Fe-2S]-binding domain"/>
    <property type="match status" value="1"/>
</dbReference>
<comment type="caution">
    <text evidence="4">The sequence shown here is derived from an EMBL/GenBank/DDBJ whole genome shotgun (WGS) entry which is preliminary data.</text>
</comment>
<keyword evidence="5" id="KW-1185">Reference proteome</keyword>
<dbReference type="PRINTS" id="PR00469">
    <property type="entry name" value="PNDRDTASEII"/>
</dbReference>
<sequence>MPVKQMTAAADLADRYDIVVIGAGPAGMAAATEAASHDVRVLLCDENPAPGGQIYRAITRNRPVAFKLLGASYAEGLPLVQRFLDCRADYAAGATVWSLQGAHPESEPEIGLTLGGSARRIRAGRVILATGATERPMPVPGWTLPGVMMAGAAQIALKSASAVPQGRIVLAGCGPLLYLLANQLSDAGAHIVALLDTSDRRQRWAAIQHLPSFAASPYLRKGLSLLVSAYRRIKVIGGVQDIAVSGQDRAEKVRFSTRKKQHVIEADTVLLHQGVIPAINLTSAAGCELVWDDAQHCFRPVVDGVGRTSVPGIICAGDGAGIGGARHAAVAGRIAAMTATTDLRIGTDPDCARQLSALQRRARYLLRGRRFLDLLYHPAPQFRAPRDPDTIVCRCEEIRAGTLRQAVGLGVPGPNQLKTFLRCGMGPCQGRMCAPTVTEIMAEMQGKSPAEVGTYRLRAPVKPLRLAELAAMPHTPAAIQAVAGHAPSDFQPNRKESP</sequence>
<dbReference type="InterPro" id="IPR041117">
    <property type="entry name" value="SoxA_A3"/>
</dbReference>
<dbReference type="Pfam" id="PF07992">
    <property type="entry name" value="Pyr_redox_2"/>
    <property type="match status" value="1"/>
</dbReference>
<evidence type="ECO:0000259" key="3">
    <source>
        <dbReference type="Pfam" id="PF17806"/>
    </source>
</evidence>
<name>A0A6L6J8N8_9RHOB</name>
<feature type="domain" description="SoxA A3" evidence="3">
    <location>
        <begin position="396"/>
        <end position="471"/>
    </location>
</feature>
<dbReference type="PRINTS" id="PR00368">
    <property type="entry name" value="FADPNR"/>
</dbReference>
<evidence type="ECO:0000256" key="1">
    <source>
        <dbReference type="ARBA" id="ARBA00023002"/>
    </source>
</evidence>
<dbReference type="SUPFAM" id="SSF51905">
    <property type="entry name" value="FAD/NAD(P)-binding domain"/>
    <property type="match status" value="1"/>
</dbReference>
<accession>A0A6L6J8N8</accession>
<reference evidence="4 5" key="1">
    <citation type="submission" date="2019-11" db="EMBL/GenBank/DDBJ databases">
        <authorList>
            <person name="Dong K."/>
        </authorList>
    </citation>
    <scope>NUCLEOTIDE SEQUENCE [LARGE SCALE GENOMIC DNA]</scope>
    <source>
        <strain evidence="4 5">NBRC 111993</strain>
    </source>
</reference>
<dbReference type="CDD" id="cd19946">
    <property type="entry name" value="GlpA-like_Fer2_BFD-like"/>
    <property type="match status" value="1"/>
</dbReference>
<feature type="domain" description="FAD/NAD(P)-binding" evidence="2">
    <location>
        <begin position="16"/>
        <end position="331"/>
    </location>
</feature>
<dbReference type="Gene3D" id="3.50.50.60">
    <property type="entry name" value="FAD/NAD(P)-binding domain"/>
    <property type="match status" value="2"/>
</dbReference>
<protein>
    <submittedName>
        <fullName evidence="4">FAD-dependent oxidoreductase</fullName>
    </submittedName>
</protein>
<evidence type="ECO:0000313" key="4">
    <source>
        <dbReference type="EMBL" id="MTH78360.1"/>
    </source>
</evidence>
<dbReference type="Pfam" id="PF17806">
    <property type="entry name" value="SO_alpha_A3"/>
    <property type="match status" value="1"/>
</dbReference>
<dbReference type="InterPro" id="IPR036188">
    <property type="entry name" value="FAD/NAD-bd_sf"/>
</dbReference>
<dbReference type="InterPro" id="IPR017224">
    <property type="entry name" value="Opine_Oxase_asu/HCN_bsu"/>
</dbReference>
<dbReference type="EMBL" id="WMIE01000006">
    <property type="protein sequence ID" value="MTH78360.1"/>
    <property type="molecule type" value="Genomic_DNA"/>
</dbReference>
<gene>
    <name evidence="4" type="ORF">GL286_11520</name>
</gene>
<dbReference type="AlphaFoldDB" id="A0A6L6J8N8"/>
<proteinExistence type="predicted"/>
<dbReference type="InterPro" id="IPR023753">
    <property type="entry name" value="FAD/NAD-binding_dom"/>
</dbReference>